<organism evidence="11 12">
    <name type="scientific">Alkalibacterium thalassium</name>
    <dbReference type="NCBI Taxonomy" id="426701"/>
    <lineage>
        <taxon>Bacteria</taxon>
        <taxon>Bacillati</taxon>
        <taxon>Bacillota</taxon>
        <taxon>Bacilli</taxon>
        <taxon>Lactobacillales</taxon>
        <taxon>Carnobacteriaceae</taxon>
        <taxon>Alkalibacterium</taxon>
    </lineage>
</organism>
<keyword evidence="5" id="KW-0235">DNA replication</keyword>
<evidence type="ECO:0000256" key="5">
    <source>
        <dbReference type="ARBA" id="ARBA00022705"/>
    </source>
</evidence>
<evidence type="ECO:0000259" key="10">
    <source>
        <dbReference type="Pfam" id="PF21694"/>
    </source>
</evidence>
<keyword evidence="3" id="KW-0808">Transferase</keyword>
<dbReference type="Gene3D" id="1.10.8.60">
    <property type="match status" value="1"/>
</dbReference>
<evidence type="ECO:0000256" key="3">
    <source>
        <dbReference type="ARBA" id="ARBA00022679"/>
    </source>
</evidence>
<dbReference type="EC" id="2.7.7.7" evidence="1"/>
<accession>A0A1G8WVN0</accession>
<proteinExistence type="inferred from homology"/>
<keyword evidence="4" id="KW-0548">Nucleotidyltransferase</keyword>
<dbReference type="GO" id="GO:0003677">
    <property type="term" value="F:DNA binding"/>
    <property type="evidence" value="ECO:0007669"/>
    <property type="project" value="InterPro"/>
</dbReference>
<dbReference type="SUPFAM" id="SSF52540">
    <property type="entry name" value="P-loop containing nucleoside triphosphate hydrolases"/>
    <property type="match status" value="1"/>
</dbReference>
<dbReference type="Gene3D" id="3.40.50.300">
    <property type="entry name" value="P-loop containing nucleotide triphosphate hydrolases"/>
    <property type="match status" value="1"/>
</dbReference>
<dbReference type="InterPro" id="IPR008921">
    <property type="entry name" value="DNA_pol3_clamp-load_cplx_C"/>
</dbReference>
<comment type="similarity">
    <text evidence="7">Belongs to the DNA polymerase HolA subunit family.</text>
</comment>
<dbReference type="GO" id="GO:0003887">
    <property type="term" value="F:DNA-directed DNA polymerase activity"/>
    <property type="evidence" value="ECO:0007669"/>
    <property type="project" value="UniProtKB-KW"/>
</dbReference>
<evidence type="ECO:0000256" key="2">
    <source>
        <dbReference type="ARBA" id="ARBA00017703"/>
    </source>
</evidence>
<feature type="domain" description="DNA polymerase III delta N-terminal" evidence="9">
    <location>
        <begin position="20"/>
        <end position="145"/>
    </location>
</feature>
<keyword evidence="12" id="KW-1185">Reference proteome</keyword>
<gene>
    <name evidence="11" type="ORF">SAMN04488098_100520</name>
</gene>
<evidence type="ECO:0000313" key="12">
    <source>
        <dbReference type="Proteomes" id="UP000199433"/>
    </source>
</evidence>
<dbReference type="EMBL" id="FNFK01000005">
    <property type="protein sequence ID" value="SDJ82251.1"/>
    <property type="molecule type" value="Genomic_DNA"/>
</dbReference>
<evidence type="ECO:0000313" key="11">
    <source>
        <dbReference type="EMBL" id="SDJ82251.1"/>
    </source>
</evidence>
<evidence type="ECO:0000256" key="6">
    <source>
        <dbReference type="ARBA" id="ARBA00022932"/>
    </source>
</evidence>
<protein>
    <recommendedName>
        <fullName evidence="2">DNA polymerase III subunit delta</fullName>
        <ecNumber evidence="1">2.7.7.7</ecNumber>
    </recommendedName>
</protein>
<dbReference type="InterPro" id="IPR010372">
    <property type="entry name" value="DNA_pol3_delta_N"/>
</dbReference>
<dbReference type="InterPro" id="IPR027417">
    <property type="entry name" value="P-loop_NTPase"/>
</dbReference>
<dbReference type="GO" id="GO:0006261">
    <property type="term" value="P:DNA-templated DNA replication"/>
    <property type="evidence" value="ECO:0007669"/>
    <property type="project" value="TreeGrafter"/>
</dbReference>
<dbReference type="AlphaFoldDB" id="A0A1G8WVN0"/>
<dbReference type="InterPro" id="IPR048466">
    <property type="entry name" value="DNA_pol3_delta-like_C"/>
</dbReference>
<dbReference type="STRING" id="426701.SAMN04488098_100520"/>
<dbReference type="InterPro" id="IPR005790">
    <property type="entry name" value="DNA_polIII_delta"/>
</dbReference>
<sequence>MKTAFKQLKSISNDKLNSCYLIWGTEELLLDNAVKAFNKRMEEDNEDPMNIYHFDLSDTPIQDVIHEAESYPFFGGNKLIIVHDSYIFTGKKVTHSFTHEIEQLERYINDPSEFSVLVFLAPYDKLDKRKKITKLVLKKAEVIEANPDKQTDVKEYALSFFSQKGLSISREGVDLLVNLTDHNLTRTIREAEKLALYHSGETAVSIDAIHQLVSKSLEQNIFELNERVLKKDVGGSIQLYQDLLTQKEDPVKILALMISQFRLLLQVKILKNKGYQQSDIATILKVHPYRIKLAVQKQQKFPQPVLSQAHHMLITADHEIKTGKVDPELQIELFIWKFSKLQEKI</sequence>
<evidence type="ECO:0000256" key="4">
    <source>
        <dbReference type="ARBA" id="ARBA00022695"/>
    </source>
</evidence>
<dbReference type="GO" id="GO:0009360">
    <property type="term" value="C:DNA polymerase III complex"/>
    <property type="evidence" value="ECO:0007669"/>
    <property type="project" value="InterPro"/>
</dbReference>
<feature type="domain" description="DNA polymerase III delta subunit-like C-terminal" evidence="10">
    <location>
        <begin position="218"/>
        <end position="338"/>
    </location>
</feature>
<dbReference type="PANTHER" id="PTHR34388">
    <property type="entry name" value="DNA POLYMERASE III SUBUNIT DELTA"/>
    <property type="match status" value="1"/>
</dbReference>
<dbReference type="SUPFAM" id="SSF48019">
    <property type="entry name" value="post-AAA+ oligomerization domain-like"/>
    <property type="match status" value="1"/>
</dbReference>
<dbReference type="Pfam" id="PF06144">
    <property type="entry name" value="DNA_pol3_delta"/>
    <property type="match status" value="1"/>
</dbReference>
<dbReference type="Gene3D" id="1.20.272.10">
    <property type="match status" value="1"/>
</dbReference>
<evidence type="ECO:0000256" key="7">
    <source>
        <dbReference type="ARBA" id="ARBA00034754"/>
    </source>
</evidence>
<keyword evidence="6" id="KW-0239">DNA-directed DNA polymerase</keyword>
<evidence type="ECO:0000256" key="8">
    <source>
        <dbReference type="ARBA" id="ARBA00049244"/>
    </source>
</evidence>
<evidence type="ECO:0000259" key="9">
    <source>
        <dbReference type="Pfam" id="PF06144"/>
    </source>
</evidence>
<dbReference type="RefSeq" id="WP_176759580.1">
    <property type="nucleotide sequence ID" value="NZ_FNFK01000005.1"/>
</dbReference>
<dbReference type="Proteomes" id="UP000199433">
    <property type="component" value="Unassembled WGS sequence"/>
</dbReference>
<evidence type="ECO:0000256" key="1">
    <source>
        <dbReference type="ARBA" id="ARBA00012417"/>
    </source>
</evidence>
<dbReference type="PANTHER" id="PTHR34388:SF1">
    <property type="entry name" value="DNA POLYMERASE III SUBUNIT DELTA"/>
    <property type="match status" value="1"/>
</dbReference>
<comment type="catalytic activity">
    <reaction evidence="8">
        <text>DNA(n) + a 2'-deoxyribonucleoside 5'-triphosphate = DNA(n+1) + diphosphate</text>
        <dbReference type="Rhea" id="RHEA:22508"/>
        <dbReference type="Rhea" id="RHEA-COMP:17339"/>
        <dbReference type="Rhea" id="RHEA-COMP:17340"/>
        <dbReference type="ChEBI" id="CHEBI:33019"/>
        <dbReference type="ChEBI" id="CHEBI:61560"/>
        <dbReference type="ChEBI" id="CHEBI:173112"/>
        <dbReference type="EC" id="2.7.7.7"/>
    </reaction>
</comment>
<dbReference type="NCBIfam" id="TIGR01128">
    <property type="entry name" value="holA"/>
    <property type="match status" value="1"/>
</dbReference>
<dbReference type="Pfam" id="PF21694">
    <property type="entry name" value="DNA_pol3_delta_C"/>
    <property type="match status" value="1"/>
</dbReference>
<name>A0A1G8WVN0_9LACT</name>
<reference evidence="12" key="1">
    <citation type="submission" date="2016-10" db="EMBL/GenBank/DDBJ databases">
        <authorList>
            <person name="Varghese N."/>
            <person name="Submissions S."/>
        </authorList>
    </citation>
    <scope>NUCLEOTIDE SEQUENCE [LARGE SCALE GENOMIC DNA]</scope>
    <source>
        <strain evidence="12">DSM 19181</strain>
    </source>
</reference>